<dbReference type="InterPro" id="IPR027354">
    <property type="entry name" value="YcgL_dom"/>
</dbReference>
<name>A0ABV4NLA9_9GAMM</name>
<proteinExistence type="inferred from homology"/>
<dbReference type="HAMAP" id="MF_01866">
    <property type="entry name" value="UPF0745"/>
    <property type="match status" value="1"/>
</dbReference>
<gene>
    <name evidence="3" type="ORF">ACCI51_06465</name>
</gene>
<evidence type="ECO:0000313" key="3">
    <source>
        <dbReference type="EMBL" id="MFA0790183.1"/>
    </source>
</evidence>
<feature type="domain" description="YcgL" evidence="2">
    <location>
        <begin position="3"/>
        <end position="87"/>
    </location>
</feature>
<reference evidence="3 4" key="1">
    <citation type="submission" date="2024-08" db="EMBL/GenBank/DDBJ databases">
        <authorList>
            <person name="Ishaq N."/>
        </authorList>
    </citation>
    <scope>NUCLEOTIDE SEQUENCE [LARGE SCALE GENOMIC DNA]</scope>
    <source>
        <strain evidence="3 4">JCM 30400</strain>
    </source>
</reference>
<dbReference type="EMBL" id="JBGMEL010000005">
    <property type="protein sequence ID" value="MFA0790183.1"/>
    <property type="molecule type" value="Genomic_DNA"/>
</dbReference>
<evidence type="ECO:0000259" key="2">
    <source>
        <dbReference type="PROSITE" id="PS51648"/>
    </source>
</evidence>
<keyword evidence="4" id="KW-1185">Reference proteome</keyword>
<evidence type="ECO:0000313" key="4">
    <source>
        <dbReference type="Proteomes" id="UP001569414"/>
    </source>
</evidence>
<evidence type="ECO:0000256" key="1">
    <source>
        <dbReference type="HAMAP-Rule" id="MF_01866"/>
    </source>
</evidence>
<dbReference type="Proteomes" id="UP001569414">
    <property type="component" value="Unassembled WGS sequence"/>
</dbReference>
<dbReference type="RefSeq" id="WP_371843017.1">
    <property type="nucleotide sequence ID" value="NZ_JBGMEL010000005.1"/>
</dbReference>
<accession>A0ABV4NLA9</accession>
<dbReference type="Pfam" id="PF05166">
    <property type="entry name" value="YcgL"/>
    <property type="match status" value="1"/>
</dbReference>
<sequence length="95" mass="11062">MKVLCDIYRSPKKEEMYLYVDKREGVARVPENLLALFGSPQHVTTMVMTTERKLARANADKVLQELRMQGYYLQMPPVADSEMREIALKNSKLQR</sequence>
<dbReference type="Gene3D" id="3.10.510.20">
    <property type="entry name" value="YcgL domain"/>
    <property type="match status" value="1"/>
</dbReference>
<dbReference type="SUPFAM" id="SSF160191">
    <property type="entry name" value="YcgL-like"/>
    <property type="match status" value="1"/>
</dbReference>
<dbReference type="PANTHER" id="PTHR38109">
    <property type="entry name" value="PROTEIN YCGL"/>
    <property type="match status" value="1"/>
</dbReference>
<dbReference type="PANTHER" id="PTHR38109:SF1">
    <property type="entry name" value="PROTEIN YCGL"/>
    <property type="match status" value="1"/>
</dbReference>
<dbReference type="PROSITE" id="PS51648">
    <property type="entry name" value="YCGL"/>
    <property type="match status" value="1"/>
</dbReference>
<protein>
    <recommendedName>
        <fullName evidence="1">YcgL domain-containing protein ACCI51_06465</fullName>
    </recommendedName>
</protein>
<dbReference type="InterPro" id="IPR038068">
    <property type="entry name" value="YcgL-like_sf"/>
</dbReference>
<organism evidence="3 4">
    <name type="scientific">Microbulbifer echini</name>
    <dbReference type="NCBI Taxonomy" id="1529067"/>
    <lineage>
        <taxon>Bacteria</taxon>
        <taxon>Pseudomonadati</taxon>
        <taxon>Pseudomonadota</taxon>
        <taxon>Gammaproteobacteria</taxon>
        <taxon>Cellvibrionales</taxon>
        <taxon>Microbulbiferaceae</taxon>
        <taxon>Microbulbifer</taxon>
    </lineage>
</organism>
<comment type="caution">
    <text evidence="3">The sequence shown here is derived from an EMBL/GenBank/DDBJ whole genome shotgun (WGS) entry which is preliminary data.</text>
</comment>